<reference evidence="3" key="1">
    <citation type="submission" date="2020-02" db="EMBL/GenBank/DDBJ databases">
        <authorList>
            <person name="Meier V. D."/>
        </authorList>
    </citation>
    <scope>NUCLEOTIDE SEQUENCE</scope>
    <source>
        <strain evidence="3">AVDCRST_MAG21</strain>
    </source>
</reference>
<dbReference type="PANTHER" id="PTHR23248:SF9">
    <property type="entry name" value="PHOSPHOLIPID SCRAMBLASE"/>
    <property type="match status" value="1"/>
</dbReference>
<feature type="domain" description="DUF2510" evidence="2">
    <location>
        <begin position="10"/>
        <end position="37"/>
    </location>
</feature>
<dbReference type="InterPro" id="IPR018929">
    <property type="entry name" value="DUF2510"/>
</dbReference>
<evidence type="ECO:0000313" key="3">
    <source>
        <dbReference type="EMBL" id="CAA9383020.1"/>
    </source>
</evidence>
<dbReference type="GO" id="GO:0005886">
    <property type="term" value="C:plasma membrane"/>
    <property type="evidence" value="ECO:0007669"/>
    <property type="project" value="TreeGrafter"/>
</dbReference>
<evidence type="ECO:0000256" key="1">
    <source>
        <dbReference type="SAM" id="MobiDB-lite"/>
    </source>
</evidence>
<dbReference type="InterPro" id="IPR038595">
    <property type="entry name" value="LOR_sf"/>
</dbReference>
<dbReference type="Pfam" id="PF10708">
    <property type="entry name" value="DUF2510"/>
    <property type="match status" value="1"/>
</dbReference>
<gene>
    <name evidence="3" type="ORF">AVDCRST_MAG21-1843</name>
</gene>
<dbReference type="InterPro" id="IPR005552">
    <property type="entry name" value="Scramblase"/>
</dbReference>
<dbReference type="SUPFAM" id="SSF54518">
    <property type="entry name" value="Tubby C-terminal domain-like"/>
    <property type="match status" value="1"/>
</dbReference>
<feature type="region of interest" description="Disordered" evidence="1">
    <location>
        <begin position="36"/>
        <end position="72"/>
    </location>
</feature>
<proteinExistence type="predicted"/>
<sequence>MTDTGFAPDWYPDPWGRHEHRYYDGRGWTEYVASHGRQSVDPPGGSGHMPTVNRASEKVQRDTQRAGVQSGSYRGGGTLFTEPVLVVNQKAKLIEINQEFAIYDQQGQQIGAVRQVGQSTAKKVMRFVADVDQFMTHKFQIIDRDGQVVLALTRPRKFMKSRLVVEGGDGREIGQIVQQNVIGKIRFALEAGGQQVGLLNGENWRAWNFNIQDHTGQEIARVTKTWEGLAKTMFTQADNYVVQIHAPVPQPLYSLVLASAFGIDTALKQDARGLNAGGIFG</sequence>
<organism evidence="3">
    <name type="scientific">uncultured Nocardioidaceae bacterium</name>
    <dbReference type="NCBI Taxonomy" id="253824"/>
    <lineage>
        <taxon>Bacteria</taxon>
        <taxon>Bacillati</taxon>
        <taxon>Actinomycetota</taxon>
        <taxon>Actinomycetes</taxon>
        <taxon>Propionibacteriales</taxon>
        <taxon>Nocardioidaceae</taxon>
        <taxon>environmental samples</taxon>
    </lineage>
</organism>
<protein>
    <recommendedName>
        <fullName evidence="2">DUF2510 domain-containing protein</fullName>
    </recommendedName>
</protein>
<dbReference type="Gene3D" id="2.40.160.200">
    <property type="entry name" value="LURP1-related"/>
    <property type="match status" value="1"/>
</dbReference>
<dbReference type="InterPro" id="IPR025659">
    <property type="entry name" value="Tubby-like_C"/>
</dbReference>
<name>A0A6J4NB21_9ACTN</name>
<dbReference type="AlphaFoldDB" id="A0A6J4NB21"/>
<dbReference type="Pfam" id="PF03803">
    <property type="entry name" value="Scramblase"/>
    <property type="match status" value="1"/>
</dbReference>
<feature type="compositionally biased region" description="Basic and acidic residues" evidence="1">
    <location>
        <begin position="55"/>
        <end position="64"/>
    </location>
</feature>
<evidence type="ECO:0000259" key="2">
    <source>
        <dbReference type="Pfam" id="PF10708"/>
    </source>
</evidence>
<dbReference type="EMBL" id="CADCUL010000156">
    <property type="protein sequence ID" value="CAA9383020.1"/>
    <property type="molecule type" value="Genomic_DNA"/>
</dbReference>
<accession>A0A6J4NB21</accession>
<dbReference type="GO" id="GO:0017128">
    <property type="term" value="F:phospholipid scramblase activity"/>
    <property type="evidence" value="ECO:0007669"/>
    <property type="project" value="InterPro"/>
</dbReference>
<dbReference type="PANTHER" id="PTHR23248">
    <property type="entry name" value="PHOSPHOLIPID SCRAMBLASE-RELATED"/>
    <property type="match status" value="1"/>
</dbReference>